<protein>
    <recommendedName>
        <fullName evidence="2">BRCT domain-containing protein</fullName>
    </recommendedName>
</protein>
<feature type="region of interest" description="Disordered" evidence="1">
    <location>
        <begin position="510"/>
        <end position="585"/>
    </location>
</feature>
<feature type="compositionally biased region" description="Basic and acidic residues" evidence="1">
    <location>
        <begin position="721"/>
        <end position="735"/>
    </location>
</feature>
<feature type="region of interest" description="Disordered" evidence="1">
    <location>
        <begin position="717"/>
        <end position="826"/>
    </location>
</feature>
<feature type="compositionally biased region" description="Polar residues" evidence="1">
    <location>
        <begin position="557"/>
        <end position="585"/>
    </location>
</feature>
<dbReference type="Pfam" id="PF16770">
    <property type="entry name" value="RTT107_BRCT_5"/>
    <property type="match status" value="1"/>
</dbReference>
<dbReference type="GO" id="GO:0006302">
    <property type="term" value="P:double-strand break repair"/>
    <property type="evidence" value="ECO:0007669"/>
    <property type="project" value="TreeGrafter"/>
</dbReference>
<feature type="compositionally biased region" description="Basic and acidic residues" evidence="1">
    <location>
        <begin position="426"/>
        <end position="482"/>
    </location>
</feature>
<dbReference type="Pfam" id="PF00533">
    <property type="entry name" value="BRCT"/>
    <property type="match status" value="1"/>
</dbReference>
<dbReference type="InterPro" id="IPR053036">
    <property type="entry name" value="CellCycle_DNARepair_Reg"/>
</dbReference>
<dbReference type="EMBL" id="SGPK01000065">
    <property type="protein sequence ID" value="THH09395.1"/>
    <property type="molecule type" value="Genomic_DNA"/>
</dbReference>
<dbReference type="PANTHER" id="PTHR47667">
    <property type="entry name" value="REGULATOR OF TY1 TRANSPOSITION PROTEIN 107"/>
    <property type="match status" value="1"/>
</dbReference>
<feature type="domain" description="BRCT" evidence="2">
    <location>
        <begin position="845"/>
        <end position="906"/>
    </location>
</feature>
<dbReference type="Pfam" id="PF16589">
    <property type="entry name" value="BRCT_2"/>
    <property type="match status" value="1"/>
</dbReference>
<dbReference type="CDD" id="cd18432">
    <property type="entry name" value="BRCT_PAXIP1_rpt6_like"/>
    <property type="match status" value="1"/>
</dbReference>
<dbReference type="Gene3D" id="3.40.50.10190">
    <property type="entry name" value="BRCT domain"/>
    <property type="match status" value="5"/>
</dbReference>
<dbReference type="GO" id="GO:0035361">
    <property type="term" value="C:Cul8-RING ubiquitin ligase complex"/>
    <property type="evidence" value="ECO:0007669"/>
    <property type="project" value="TreeGrafter"/>
</dbReference>
<dbReference type="SUPFAM" id="SSF52113">
    <property type="entry name" value="BRCT domain"/>
    <property type="match status" value="4"/>
</dbReference>
<gene>
    <name evidence="3" type="ORF">EW145_g2052</name>
</gene>
<dbReference type="AlphaFoldDB" id="A0A4S4LCT4"/>
<organism evidence="3 4">
    <name type="scientific">Phellinidium pouzarii</name>
    <dbReference type="NCBI Taxonomy" id="167371"/>
    <lineage>
        <taxon>Eukaryota</taxon>
        <taxon>Fungi</taxon>
        <taxon>Dikarya</taxon>
        <taxon>Basidiomycota</taxon>
        <taxon>Agaricomycotina</taxon>
        <taxon>Agaricomycetes</taxon>
        <taxon>Hymenochaetales</taxon>
        <taxon>Hymenochaetaceae</taxon>
        <taxon>Phellinidium</taxon>
    </lineage>
</organism>
<feature type="domain" description="BRCT" evidence="2">
    <location>
        <begin position="85"/>
        <end position="177"/>
    </location>
</feature>
<dbReference type="InterPro" id="IPR036420">
    <property type="entry name" value="BRCT_dom_sf"/>
</dbReference>
<sequence length="1016" mass="112611">MLFSDVKYALSTSFPTHRLDELVKILDANGATKATVDEASHVITSTLQFEGREAVASNVNIVTDEWVDRCIVHGKLQDPNIFSADPNMIFSGVIACASDLEACDKEVVSAGINALGGLFREGYTRDCTHVLAPRPGSDKYSTAMHYKPATRVHVVLPHWFDDCFKLFTRLPEDPYAWPDPPLLRADQKFKKARLPDATRSLVKADVLAEKPDQAQVKALVATQTDIWHGKRVLLSSSLELERGRCEAVEVSIQRAGGLLVPLSDDEAVDIDCADVYITQYRTGSIFAKAVRANKTVGTLSWLFSVHKTCVVSRPQDQLLHFPTRREPVKGFSEHKITATNYEGDARRYLKKLIELMGAEFTPQMTSSNTVVVAAFIGGDKTTKAREWNIPIVNHTWLEDCFLAWSILTPAQEKRGIEPLSEDELLESERADDERKRTAEAIIEGERSEKGRIDKENKEKDERKRLDNEKHEKAEQEESERRRLMTVGKPKTPIISKSKLSLLDDDLDTSSEDGFAPFEPIQGRSKPPQPVTQLRKGKGARVHSEDEAANTKWHVQKAQKSGTGPSRGTISENLKTSLRKQSSISGPTLGKTVAVEIVSPRNASSTVARTRSLVSVAADAVFPQLVPKRGKPRGRPRTMLSPESGDDGDSPLSSSRSSEGLKFSEEAIRRSSVPTPIVGPFGIQRTPSRRQAATKATMRLHQIAPDILNFQKEMRNGLIRGPWEDNKGKGKETDGGKKRRASGASGSRSDESGVEEVDTRDKKKRKIKASESTGRKGAIKGECDTGIQPPSAKKSTKKPRISRSVSIEEEDDTQNARRETSNAIDPNGIRLMTTQLTLSENEVKGLRQLGVKITSKPSECTLLMANSIGRTEKFLCAMATTHCIVNQKWATDSVLANKIMNPESYFLKDPEGEKKHGIKLSESLQRAQSSSHRLLDGQTFYFTKTLRQSDRYGTYKNVILSAGGKVSNGTKSYEDKAIWQGLADEGFHIYIAEFILIGVLAQKMEWGSKAHRLDNNL</sequence>
<feature type="domain" description="BRCT" evidence="2">
    <location>
        <begin position="1"/>
        <end position="84"/>
    </location>
</feature>
<dbReference type="OrthoDB" id="342264at2759"/>
<keyword evidence="4" id="KW-1185">Reference proteome</keyword>
<feature type="region of interest" description="Disordered" evidence="1">
    <location>
        <begin position="624"/>
        <end position="692"/>
    </location>
</feature>
<feature type="region of interest" description="Disordered" evidence="1">
    <location>
        <begin position="418"/>
        <end position="490"/>
    </location>
</feature>
<dbReference type="PROSITE" id="PS50172">
    <property type="entry name" value="BRCT"/>
    <property type="match status" value="4"/>
</dbReference>
<dbReference type="Pfam" id="PF12738">
    <property type="entry name" value="PTCB-BRCT"/>
    <property type="match status" value="1"/>
</dbReference>
<comment type="caution">
    <text evidence="3">The sequence shown here is derived from an EMBL/GenBank/DDBJ whole genome shotgun (WGS) entry which is preliminary data.</text>
</comment>
<feature type="compositionally biased region" description="Low complexity" evidence="1">
    <location>
        <begin position="649"/>
        <end position="660"/>
    </location>
</feature>
<dbReference type="SMART" id="SM00292">
    <property type="entry name" value="BRCT"/>
    <property type="match status" value="3"/>
</dbReference>
<evidence type="ECO:0000259" key="2">
    <source>
        <dbReference type="PROSITE" id="PS50172"/>
    </source>
</evidence>
<dbReference type="GO" id="GO:1990683">
    <property type="term" value="P:DNA double-strand break attachment to nuclear envelope"/>
    <property type="evidence" value="ECO:0007669"/>
    <property type="project" value="TreeGrafter"/>
</dbReference>
<proteinExistence type="predicted"/>
<dbReference type="InterPro" id="IPR001357">
    <property type="entry name" value="BRCT_dom"/>
</dbReference>
<feature type="domain" description="BRCT" evidence="2">
    <location>
        <begin position="326"/>
        <end position="401"/>
    </location>
</feature>
<accession>A0A4S4LCT4</accession>
<evidence type="ECO:0000256" key="1">
    <source>
        <dbReference type="SAM" id="MobiDB-lite"/>
    </source>
</evidence>
<dbReference type="CDD" id="cd18436">
    <property type="entry name" value="BRCT_BRC1_like_rpt2"/>
    <property type="match status" value="1"/>
</dbReference>
<evidence type="ECO:0000313" key="3">
    <source>
        <dbReference type="EMBL" id="THH09395.1"/>
    </source>
</evidence>
<name>A0A4S4LCT4_9AGAM</name>
<dbReference type="Proteomes" id="UP000308199">
    <property type="component" value="Unassembled WGS sequence"/>
</dbReference>
<dbReference type="PANTHER" id="PTHR47667:SF1">
    <property type="entry name" value="REGULATOR OF TY1 TRANSPOSITION PROTEIN 107"/>
    <property type="match status" value="1"/>
</dbReference>
<dbReference type="CDD" id="cd17743">
    <property type="entry name" value="BRCT_BRC1_like_rpt5"/>
    <property type="match status" value="1"/>
</dbReference>
<evidence type="ECO:0000313" key="4">
    <source>
        <dbReference type="Proteomes" id="UP000308199"/>
    </source>
</evidence>
<dbReference type="GO" id="GO:0005634">
    <property type="term" value="C:nucleus"/>
    <property type="evidence" value="ECO:0007669"/>
    <property type="project" value="TreeGrafter"/>
</dbReference>
<reference evidence="3 4" key="1">
    <citation type="submission" date="2019-02" db="EMBL/GenBank/DDBJ databases">
        <title>Genome sequencing of the rare red list fungi Phellinidium pouzarii.</title>
        <authorList>
            <person name="Buettner E."/>
            <person name="Kellner H."/>
        </authorList>
    </citation>
    <scope>NUCLEOTIDE SEQUENCE [LARGE SCALE GENOMIC DNA]</scope>
    <source>
        <strain evidence="3 4">DSM 108285</strain>
    </source>
</reference>